<gene>
    <name evidence="1" type="ORF">HC248_03291</name>
</gene>
<keyword evidence="2" id="KW-1185">Reference proteome</keyword>
<dbReference type="Proteomes" id="UP000502041">
    <property type="component" value="Chromosome"/>
</dbReference>
<evidence type="ECO:0000313" key="1">
    <source>
        <dbReference type="EMBL" id="QJC57959.1"/>
    </source>
</evidence>
<dbReference type="AlphaFoldDB" id="A0A6H2HDJ1"/>
<name>A0A6H2HDJ1_9BURK</name>
<dbReference type="EMBL" id="CP051461">
    <property type="protein sequence ID" value="QJC57959.1"/>
    <property type="molecule type" value="Genomic_DNA"/>
</dbReference>
<sequence>MLSRFECSLSEMQNLILSVISLVKKLILGSTMGFFDVYSRSKALGDMLSSFEYSLCAL</sequence>
<proteinExistence type="predicted"/>
<protein>
    <submittedName>
        <fullName evidence="1">Uncharacterized protein</fullName>
    </submittedName>
</protein>
<organism evidence="1 2">
    <name type="scientific">Polaromonas vacuolata</name>
    <dbReference type="NCBI Taxonomy" id="37448"/>
    <lineage>
        <taxon>Bacteria</taxon>
        <taxon>Pseudomonadati</taxon>
        <taxon>Pseudomonadota</taxon>
        <taxon>Betaproteobacteria</taxon>
        <taxon>Burkholderiales</taxon>
        <taxon>Comamonadaceae</taxon>
        <taxon>Polaromonas</taxon>
    </lineage>
</organism>
<accession>A0A6H2HDJ1</accession>
<dbReference type="KEGG" id="pvac:HC248_03291"/>
<evidence type="ECO:0000313" key="2">
    <source>
        <dbReference type="Proteomes" id="UP000502041"/>
    </source>
</evidence>
<reference evidence="1 2" key="1">
    <citation type="submission" date="2020-04" db="EMBL/GenBank/DDBJ databases">
        <title>Complete genome of a Psychrophilic, Marine, Gas Vacuolate Bacterium Polaromonas vacuolata KCTC 22033T.</title>
        <authorList>
            <person name="Hwang K."/>
            <person name="Kim K.M."/>
        </authorList>
    </citation>
    <scope>NUCLEOTIDE SEQUENCE [LARGE SCALE GENOMIC DNA]</scope>
    <source>
        <strain evidence="1 2">KCTC 22033</strain>
    </source>
</reference>